<dbReference type="Pfam" id="PF07729">
    <property type="entry name" value="FCD"/>
    <property type="match status" value="1"/>
</dbReference>
<keyword evidence="1" id="KW-0805">Transcription regulation</keyword>
<dbReference type="PANTHER" id="PTHR43537">
    <property type="entry name" value="TRANSCRIPTIONAL REGULATOR, GNTR FAMILY"/>
    <property type="match status" value="1"/>
</dbReference>
<sequence length="278" mass="31478">MQRAKAKAPSVRKVPAPAVVRLEPAKSETPRSEAQRSEAQRSEGPRPEADAKTIGEGAYARLRSDLIAGRIAPGSRMPFRQLSARYKVGIGPLREALVRLASEQLVAFEGQRGFMAAPLSLEDLNDLCRLRVDLSCRALRESIERGGEDWEDEILVALHRLERSPLPNSFDDDASIDEWERRHDRFHTSLVAACGSRWLLHFCATLSDQFQRYRRFTVLRMAQSYSLFDAVRSQHRAMAEAALERRADDAVAMLQTHYEGSLRNVTEQMESFANRKRA</sequence>
<evidence type="ECO:0000256" key="3">
    <source>
        <dbReference type="ARBA" id="ARBA00023163"/>
    </source>
</evidence>
<dbReference type="Gene3D" id="1.20.120.530">
    <property type="entry name" value="GntR ligand-binding domain-like"/>
    <property type="match status" value="1"/>
</dbReference>
<reference evidence="6 7" key="1">
    <citation type="submission" date="2019-03" db="EMBL/GenBank/DDBJ databases">
        <title>Genomic Encyclopedia of Type Strains, Phase IV (KMG-IV): sequencing the most valuable type-strain genomes for metagenomic binning, comparative biology and taxonomic classification.</title>
        <authorList>
            <person name="Goeker M."/>
        </authorList>
    </citation>
    <scope>NUCLEOTIDE SEQUENCE [LARGE SCALE GENOMIC DNA]</scope>
    <source>
        <strain evidence="6 7">DSM 9035</strain>
    </source>
</reference>
<dbReference type="Proteomes" id="UP000294664">
    <property type="component" value="Unassembled WGS sequence"/>
</dbReference>
<keyword evidence="7" id="KW-1185">Reference proteome</keyword>
<feature type="region of interest" description="Disordered" evidence="4">
    <location>
        <begin position="1"/>
        <end position="54"/>
    </location>
</feature>
<comment type="caution">
    <text evidence="6">The sequence shown here is derived from an EMBL/GenBank/DDBJ whole genome shotgun (WGS) entry which is preliminary data.</text>
</comment>
<dbReference type="EMBL" id="SMAI01000003">
    <property type="protein sequence ID" value="TCT05996.1"/>
    <property type="molecule type" value="Genomic_DNA"/>
</dbReference>
<accession>A0A4R3M089</accession>
<evidence type="ECO:0000256" key="1">
    <source>
        <dbReference type="ARBA" id="ARBA00023015"/>
    </source>
</evidence>
<name>A0A4R3M089_9HYPH</name>
<gene>
    <name evidence="6" type="ORF">EDC64_10397</name>
</gene>
<evidence type="ECO:0000313" key="7">
    <source>
        <dbReference type="Proteomes" id="UP000294664"/>
    </source>
</evidence>
<dbReference type="Pfam" id="PF00392">
    <property type="entry name" value="GntR"/>
    <property type="match status" value="1"/>
</dbReference>
<keyword evidence="2 6" id="KW-0238">DNA-binding</keyword>
<dbReference type="OrthoDB" id="9815654at2"/>
<dbReference type="InterPro" id="IPR000524">
    <property type="entry name" value="Tscrpt_reg_HTH_GntR"/>
</dbReference>
<dbReference type="GO" id="GO:0003700">
    <property type="term" value="F:DNA-binding transcription factor activity"/>
    <property type="evidence" value="ECO:0007669"/>
    <property type="project" value="InterPro"/>
</dbReference>
<dbReference type="Gene3D" id="1.10.10.10">
    <property type="entry name" value="Winged helix-like DNA-binding domain superfamily/Winged helix DNA-binding domain"/>
    <property type="match status" value="1"/>
</dbReference>
<evidence type="ECO:0000259" key="5">
    <source>
        <dbReference type="PROSITE" id="PS50949"/>
    </source>
</evidence>
<organism evidence="6 7">
    <name type="scientific">Aquabacter spiritensis</name>
    <dbReference type="NCBI Taxonomy" id="933073"/>
    <lineage>
        <taxon>Bacteria</taxon>
        <taxon>Pseudomonadati</taxon>
        <taxon>Pseudomonadota</taxon>
        <taxon>Alphaproteobacteria</taxon>
        <taxon>Hyphomicrobiales</taxon>
        <taxon>Xanthobacteraceae</taxon>
        <taxon>Aquabacter</taxon>
    </lineage>
</organism>
<dbReference type="RefSeq" id="WP_132030527.1">
    <property type="nucleotide sequence ID" value="NZ_SMAI01000003.1"/>
</dbReference>
<evidence type="ECO:0000313" key="6">
    <source>
        <dbReference type="EMBL" id="TCT05996.1"/>
    </source>
</evidence>
<dbReference type="InterPro" id="IPR036388">
    <property type="entry name" value="WH-like_DNA-bd_sf"/>
</dbReference>
<proteinExistence type="predicted"/>
<protein>
    <submittedName>
        <fullName evidence="6">DNA-binding GntR family transcriptional regulator</fullName>
    </submittedName>
</protein>
<dbReference type="SUPFAM" id="SSF48008">
    <property type="entry name" value="GntR ligand-binding domain-like"/>
    <property type="match status" value="1"/>
</dbReference>
<dbReference type="PANTHER" id="PTHR43537:SF20">
    <property type="entry name" value="HTH-TYPE TRANSCRIPTIONAL REPRESSOR GLAR"/>
    <property type="match status" value="1"/>
</dbReference>
<feature type="compositionally biased region" description="Basic and acidic residues" evidence="4">
    <location>
        <begin position="23"/>
        <end position="53"/>
    </location>
</feature>
<dbReference type="InterPro" id="IPR011711">
    <property type="entry name" value="GntR_C"/>
</dbReference>
<dbReference type="GO" id="GO:0003677">
    <property type="term" value="F:DNA binding"/>
    <property type="evidence" value="ECO:0007669"/>
    <property type="project" value="UniProtKB-KW"/>
</dbReference>
<dbReference type="InterPro" id="IPR036390">
    <property type="entry name" value="WH_DNA-bd_sf"/>
</dbReference>
<dbReference type="InterPro" id="IPR008920">
    <property type="entry name" value="TF_FadR/GntR_C"/>
</dbReference>
<evidence type="ECO:0000256" key="2">
    <source>
        <dbReference type="ARBA" id="ARBA00023125"/>
    </source>
</evidence>
<evidence type="ECO:0000256" key="4">
    <source>
        <dbReference type="SAM" id="MobiDB-lite"/>
    </source>
</evidence>
<dbReference type="SUPFAM" id="SSF46785">
    <property type="entry name" value="Winged helix' DNA-binding domain"/>
    <property type="match status" value="1"/>
</dbReference>
<dbReference type="SMART" id="SM00345">
    <property type="entry name" value="HTH_GNTR"/>
    <property type="match status" value="1"/>
</dbReference>
<dbReference type="SMART" id="SM00895">
    <property type="entry name" value="FCD"/>
    <property type="match status" value="1"/>
</dbReference>
<dbReference type="AlphaFoldDB" id="A0A4R3M089"/>
<keyword evidence="3" id="KW-0804">Transcription</keyword>
<feature type="domain" description="HTH gntR-type" evidence="5">
    <location>
        <begin position="52"/>
        <end position="119"/>
    </location>
</feature>
<dbReference type="PROSITE" id="PS50949">
    <property type="entry name" value="HTH_GNTR"/>
    <property type="match status" value="1"/>
</dbReference>